<organism evidence="7 8">
    <name type="scientific">Meloidogyne enterolobii</name>
    <name type="common">Root-knot nematode worm</name>
    <name type="synonym">Meloidogyne mayaguensis</name>
    <dbReference type="NCBI Taxonomy" id="390850"/>
    <lineage>
        <taxon>Eukaryota</taxon>
        <taxon>Metazoa</taxon>
        <taxon>Ecdysozoa</taxon>
        <taxon>Nematoda</taxon>
        <taxon>Chromadorea</taxon>
        <taxon>Rhabditida</taxon>
        <taxon>Tylenchina</taxon>
        <taxon>Tylenchomorpha</taxon>
        <taxon>Tylenchoidea</taxon>
        <taxon>Meloidogynidae</taxon>
        <taxon>Meloidogyninae</taxon>
        <taxon>Meloidogyne</taxon>
    </lineage>
</organism>
<evidence type="ECO:0000256" key="4">
    <source>
        <dbReference type="ARBA" id="ARBA00022989"/>
    </source>
</evidence>
<evidence type="ECO:0000256" key="2">
    <source>
        <dbReference type="ARBA" id="ARBA00005692"/>
    </source>
</evidence>
<dbReference type="EMBL" id="CAJEWN010000226">
    <property type="protein sequence ID" value="CAD2173955.1"/>
    <property type="molecule type" value="Genomic_DNA"/>
</dbReference>
<name>A0A6V7VG81_MELEN</name>
<dbReference type="InterPro" id="IPR000609">
    <property type="entry name" value="7TM_GPCR_serpentine_rcpt_Srg"/>
</dbReference>
<evidence type="ECO:0000256" key="6">
    <source>
        <dbReference type="RuleBase" id="RU280813"/>
    </source>
</evidence>
<comment type="caution">
    <text evidence="7">The sequence shown here is derived from an EMBL/GenBank/DDBJ whole genome shotgun (WGS) entry which is preliminary data.</text>
</comment>
<sequence length="141" mass="15870">MTISVYKKRLNSQTGVVIAHGNKSNDKIERKLMFFALLTSFGQMLIAIIVICIYAASIWNMISFKSFLGSIYTIVMDIGIVVLPSFLLLWASQSFRIKLIRTILPEKIHKKIIGSITQSSKKIQNCHSTIKVLPANSIKIK</sequence>
<comment type="subcellular location">
    <subcellularLocation>
        <location evidence="1">Membrane</location>
        <topology evidence="1">Multi-pass membrane protein</topology>
    </subcellularLocation>
</comment>
<keyword evidence="4 6" id="KW-1133">Transmembrane helix</keyword>
<dbReference type="GO" id="GO:0004888">
    <property type="term" value="F:transmembrane signaling receptor activity"/>
    <property type="evidence" value="ECO:0007669"/>
    <property type="project" value="InterPro"/>
</dbReference>
<reference evidence="7 8" key="1">
    <citation type="submission" date="2020-08" db="EMBL/GenBank/DDBJ databases">
        <authorList>
            <person name="Koutsovoulos G."/>
            <person name="Danchin GJ E."/>
        </authorList>
    </citation>
    <scope>NUCLEOTIDE SEQUENCE [LARGE SCALE GENOMIC DNA]</scope>
</reference>
<comment type="similarity">
    <text evidence="2 6">Belongs to the nematode receptor-like protein srg family.</text>
</comment>
<proteinExistence type="inferred from homology"/>
<dbReference type="Proteomes" id="UP000580250">
    <property type="component" value="Unassembled WGS sequence"/>
</dbReference>
<keyword evidence="3 6" id="KW-0812">Transmembrane</keyword>
<evidence type="ECO:0000256" key="1">
    <source>
        <dbReference type="ARBA" id="ARBA00004141"/>
    </source>
</evidence>
<accession>A0A6V7VG81</accession>
<dbReference type="AlphaFoldDB" id="A0A6V7VG81"/>
<evidence type="ECO:0000256" key="3">
    <source>
        <dbReference type="ARBA" id="ARBA00022692"/>
    </source>
</evidence>
<protein>
    <recommendedName>
        <fullName evidence="6">Serpentine receptor class gamma</fullName>
    </recommendedName>
</protein>
<feature type="transmembrane region" description="Helical" evidence="6">
    <location>
        <begin position="32"/>
        <end position="59"/>
    </location>
</feature>
<keyword evidence="5 6" id="KW-0472">Membrane</keyword>
<evidence type="ECO:0000256" key="5">
    <source>
        <dbReference type="ARBA" id="ARBA00023136"/>
    </source>
</evidence>
<comment type="caution">
    <text evidence="6">Lacks conserved residue(s) required for the propagation of feature annotation.</text>
</comment>
<dbReference type="Pfam" id="PF02118">
    <property type="entry name" value="Srg"/>
    <property type="match status" value="1"/>
</dbReference>
<evidence type="ECO:0000313" key="8">
    <source>
        <dbReference type="Proteomes" id="UP000580250"/>
    </source>
</evidence>
<gene>
    <name evidence="7" type="ORF">MENT_LOCUS25595</name>
</gene>
<dbReference type="GO" id="GO:0016020">
    <property type="term" value="C:membrane"/>
    <property type="evidence" value="ECO:0007669"/>
    <property type="project" value="UniProtKB-SubCell"/>
</dbReference>
<evidence type="ECO:0000313" key="7">
    <source>
        <dbReference type="EMBL" id="CAD2173955.1"/>
    </source>
</evidence>
<dbReference type="GO" id="GO:0007606">
    <property type="term" value="P:sensory perception of chemical stimulus"/>
    <property type="evidence" value="ECO:0007669"/>
    <property type="project" value="UniProtKB-UniRule"/>
</dbReference>
<feature type="transmembrane region" description="Helical" evidence="6">
    <location>
        <begin position="71"/>
        <end position="91"/>
    </location>
</feature>